<feature type="compositionally biased region" description="Low complexity" evidence="1">
    <location>
        <begin position="485"/>
        <end position="501"/>
    </location>
</feature>
<dbReference type="AlphaFoldDB" id="A1CDC7"/>
<feature type="compositionally biased region" description="Polar residues" evidence="1">
    <location>
        <begin position="82"/>
        <end position="97"/>
    </location>
</feature>
<dbReference type="OrthoDB" id="1883964at2759"/>
<feature type="compositionally biased region" description="Polar residues" evidence="1">
    <location>
        <begin position="109"/>
        <end position="127"/>
    </location>
</feature>
<feature type="compositionally biased region" description="Basic and acidic residues" evidence="1">
    <location>
        <begin position="394"/>
        <end position="406"/>
    </location>
</feature>
<feature type="region of interest" description="Disordered" evidence="1">
    <location>
        <begin position="768"/>
        <end position="790"/>
    </location>
</feature>
<feature type="region of interest" description="Disordered" evidence="1">
    <location>
        <begin position="572"/>
        <end position="596"/>
    </location>
</feature>
<dbReference type="OMA" id="YEDLDPW"/>
<dbReference type="EMBL" id="DS027051">
    <property type="protein sequence ID" value="EAW11854.1"/>
    <property type="molecule type" value="Genomic_DNA"/>
</dbReference>
<feature type="compositionally biased region" description="Polar residues" evidence="1">
    <location>
        <begin position="632"/>
        <end position="644"/>
    </location>
</feature>
<evidence type="ECO:0000313" key="2">
    <source>
        <dbReference type="EMBL" id="EAW11854.1"/>
    </source>
</evidence>
<dbReference type="HOGENOM" id="CLU_006512_0_0_1"/>
<dbReference type="Proteomes" id="UP000006701">
    <property type="component" value="Unassembled WGS sequence"/>
</dbReference>
<feature type="compositionally biased region" description="Polar residues" evidence="1">
    <location>
        <begin position="374"/>
        <end position="393"/>
    </location>
</feature>
<name>A1CDC7_ASPCL</name>
<dbReference type="STRING" id="344612.A1CDC7"/>
<feature type="region of interest" description="Disordered" evidence="1">
    <location>
        <begin position="241"/>
        <end position="296"/>
    </location>
</feature>
<protein>
    <submittedName>
        <fullName evidence="2">Uncharacterized protein</fullName>
    </submittedName>
</protein>
<reference evidence="2 3" key="1">
    <citation type="journal article" date="2008" name="PLoS Genet.">
        <title>Genomic islands in the pathogenic filamentous fungus Aspergillus fumigatus.</title>
        <authorList>
            <person name="Fedorova N.D."/>
            <person name="Khaldi N."/>
            <person name="Joardar V.S."/>
            <person name="Maiti R."/>
            <person name="Amedeo P."/>
            <person name="Anderson M.J."/>
            <person name="Crabtree J."/>
            <person name="Silva J.C."/>
            <person name="Badger J.H."/>
            <person name="Albarraq A."/>
            <person name="Angiuoli S."/>
            <person name="Bussey H."/>
            <person name="Bowyer P."/>
            <person name="Cotty P.J."/>
            <person name="Dyer P.S."/>
            <person name="Egan A."/>
            <person name="Galens K."/>
            <person name="Fraser-Liggett C.M."/>
            <person name="Haas B.J."/>
            <person name="Inman J.M."/>
            <person name="Kent R."/>
            <person name="Lemieux S."/>
            <person name="Malavazi I."/>
            <person name="Orvis J."/>
            <person name="Roemer T."/>
            <person name="Ronning C.M."/>
            <person name="Sundaram J.P."/>
            <person name="Sutton G."/>
            <person name="Turner G."/>
            <person name="Venter J.C."/>
            <person name="White O.R."/>
            <person name="Whitty B.R."/>
            <person name="Youngman P."/>
            <person name="Wolfe K.H."/>
            <person name="Goldman G.H."/>
            <person name="Wortman J.R."/>
            <person name="Jiang B."/>
            <person name="Denning D.W."/>
            <person name="Nierman W.C."/>
        </authorList>
    </citation>
    <scope>NUCLEOTIDE SEQUENCE [LARGE SCALE GENOMIC DNA]</scope>
    <source>
        <strain evidence="3">ATCC 1007 / CBS 513.65 / DSM 816 / NCTC 3887 / NRRL 1</strain>
    </source>
</reference>
<feature type="compositionally biased region" description="Pro residues" evidence="1">
    <location>
        <begin position="37"/>
        <end position="54"/>
    </location>
</feature>
<feature type="region of interest" description="Disordered" evidence="1">
    <location>
        <begin position="465"/>
        <end position="519"/>
    </location>
</feature>
<dbReference type="GeneID" id="4705690"/>
<dbReference type="VEuPathDB" id="FungiDB:ACLA_006110"/>
<feature type="region of interest" description="Disordered" evidence="1">
    <location>
        <begin position="1"/>
        <end position="226"/>
    </location>
</feature>
<dbReference type="RefSeq" id="XP_001273280.1">
    <property type="nucleotide sequence ID" value="XM_001273279.1"/>
</dbReference>
<feature type="compositionally biased region" description="Pro residues" evidence="1">
    <location>
        <begin position="166"/>
        <end position="181"/>
    </location>
</feature>
<feature type="region of interest" description="Disordered" evidence="1">
    <location>
        <begin position="1179"/>
        <end position="1238"/>
    </location>
</feature>
<feature type="compositionally biased region" description="Polar residues" evidence="1">
    <location>
        <begin position="183"/>
        <end position="197"/>
    </location>
</feature>
<evidence type="ECO:0000313" key="3">
    <source>
        <dbReference type="Proteomes" id="UP000006701"/>
    </source>
</evidence>
<feature type="compositionally biased region" description="Polar residues" evidence="1">
    <location>
        <begin position="139"/>
        <end position="163"/>
    </location>
</feature>
<feature type="region of interest" description="Disordered" evidence="1">
    <location>
        <begin position="366"/>
        <end position="406"/>
    </location>
</feature>
<evidence type="ECO:0000256" key="1">
    <source>
        <dbReference type="SAM" id="MobiDB-lite"/>
    </source>
</evidence>
<feature type="compositionally biased region" description="Polar residues" evidence="1">
    <location>
        <begin position="207"/>
        <end position="222"/>
    </location>
</feature>
<gene>
    <name evidence="2" type="ORF">ACLA_006110</name>
</gene>
<feature type="region of interest" description="Disordered" evidence="1">
    <location>
        <begin position="612"/>
        <end position="682"/>
    </location>
</feature>
<accession>A1CDC7</accession>
<feature type="compositionally biased region" description="Pro residues" evidence="1">
    <location>
        <begin position="277"/>
        <end position="286"/>
    </location>
</feature>
<feature type="compositionally biased region" description="Polar residues" evidence="1">
    <location>
        <begin position="257"/>
        <end position="273"/>
    </location>
</feature>
<feature type="compositionally biased region" description="Basic and acidic residues" evidence="1">
    <location>
        <begin position="1214"/>
        <end position="1230"/>
    </location>
</feature>
<proteinExistence type="predicted"/>
<organism evidence="2 3">
    <name type="scientific">Aspergillus clavatus (strain ATCC 1007 / CBS 513.65 / DSM 816 / NCTC 3887 / NRRL 1 / QM 1276 / 107)</name>
    <dbReference type="NCBI Taxonomy" id="344612"/>
    <lineage>
        <taxon>Eukaryota</taxon>
        <taxon>Fungi</taxon>
        <taxon>Dikarya</taxon>
        <taxon>Ascomycota</taxon>
        <taxon>Pezizomycotina</taxon>
        <taxon>Eurotiomycetes</taxon>
        <taxon>Eurotiomycetidae</taxon>
        <taxon>Eurotiales</taxon>
        <taxon>Aspergillaceae</taxon>
        <taxon>Aspergillus</taxon>
        <taxon>Aspergillus subgen. Fumigati</taxon>
    </lineage>
</organism>
<keyword evidence="3" id="KW-1185">Reference proteome</keyword>
<dbReference type="KEGG" id="act:ACLA_006110"/>
<dbReference type="eggNOG" id="ENOG502S215">
    <property type="taxonomic scope" value="Eukaryota"/>
</dbReference>
<feature type="compositionally biased region" description="Low complexity" evidence="1">
    <location>
        <begin position="1"/>
        <end position="36"/>
    </location>
</feature>
<feature type="compositionally biased region" description="Polar residues" evidence="1">
    <location>
        <begin position="657"/>
        <end position="670"/>
    </location>
</feature>
<sequence>MYGSHFGSSSSGPPASNSSQPEWRLPATAQPSQSSWPPAPPPPPSATVSPPPSYHPNTYGYISSPPPVTSGSPGPGTAGRPDTSSWGVRYNRQQHVQSPPPLPPRPTSALEQQQYHHAALQSPTVGSTDAHKPLPATPNYGSQPTPFQNAPQWSTGASYTSQPVAAPLPPPPPPPPPPIPPDYQNQLGAMSNQTWQQPHPPSYSDLAPSQQLSSVPYYSGTSGVPAANMAVSGTMSLPPPTVMQHSPLMERPLPQAPFSQLNPISTVSTYTSNAPPVSAPPVPPKTGPNVFPAHASNLGPVSPSDWEHLAPFPSEVDDVGIFSHKQNQVINTSALSDSRLDNTIPFSSEQDTQSAAAILPTQTLPSAQPARVQPQLSHQQYAGGSPISPSTTPEIRDHSRPARVDSVDTKYSVISAAETSENIDGVIEAWNQPISSQGKTTLEHAQTNLPSASDRQSPALDHNQVETPELNQGFKVRRKEVGSRASTPAPTSTTSESPAKPGTASPQPKPQDPFEDLDPWSKSSLARYIAMLRKEEVADSDAERFKIFTTFMGKETKLREILYSLETEQESDKAASSQALPKTKVSPPVDSGLIPVESEGDYFASTYAVEDAEGDSYSPGGRPVLPRLHTPHPSSLHRSASQPNVFKGKVSKDPSIKSETPFSRSTSVPPSMNDKVYSPVETNPPQPIYIPFRYTEGPQRGSENLSFARPAYQAYSALRQASAESRRVMSNAPKAEVRNRSGTVTSSVAQSDYEETFIGLIREKSVAYRNKSSRRKSSPPPLPASLRQGKADNPIAELRSMISSPLARQSGDAWHVTTGNDIEKYTNDFSYIREAVNRWETAAATRRADTDKERMRRQEESETHIDALFNEKEIGYADINVLEEEFRQTEARVQLDEERQELDNFVADVFDPLDERLKKEISGLQDHYESALSRLDHENNMTKDSMSDRHNLSQMMKVVNDIYHKLEVRYQKRLEIALDRERRRKKTERRPLVFMGDSAALKKLDGEFDQMERRNILEAAKERDDRANRLMDSFDNAIILGLGENQSLLDEVTGKIMRIDSAIIQSSGLAASEVEQLLKSVFTLVESVRRDTESILHNFGVADTALNNADYSLSVAEARYSNADPEIFRKLDDEKKKEDAKIQRELCAKLESVRVSPSKIVTQINGLLKSLGKTPVVEQPATSDDIPAVHPVDVLLPGPRPPTVNTSRPSSDGAPKHQERLRKALEDAKKRNAARTSA</sequence>
<feature type="region of interest" description="Disordered" evidence="1">
    <location>
        <begin position="724"/>
        <end position="745"/>
    </location>
</feature>